<dbReference type="NCBIfam" id="NF041144">
    <property type="entry name" value="expansin_EXLX1"/>
    <property type="match status" value="1"/>
</dbReference>
<feature type="chain" id="PRO_5046999078" evidence="2">
    <location>
        <begin position="28"/>
        <end position="266"/>
    </location>
</feature>
<accession>A0ABY9MUB1</accession>
<dbReference type="InterPro" id="IPR049818">
    <property type="entry name" value="Expansin_EXLX1-like"/>
</dbReference>
<dbReference type="InterPro" id="IPR036749">
    <property type="entry name" value="Expansin_CBD_sf"/>
</dbReference>
<dbReference type="InterPro" id="IPR009009">
    <property type="entry name" value="RlpA-like_DPBB"/>
</dbReference>
<dbReference type="EMBL" id="CP133218">
    <property type="protein sequence ID" value="WML92254.1"/>
    <property type="molecule type" value="Genomic_DNA"/>
</dbReference>
<dbReference type="InterPro" id="IPR051477">
    <property type="entry name" value="Expansin_CellWall"/>
</dbReference>
<reference evidence="4 5" key="1">
    <citation type="submission" date="2023-08" db="EMBL/GenBank/DDBJ databases">
        <title>New molecular markers tilS and rpoB for phylogenetic and monitoring studies of the genus Thiothrix biodiversity.</title>
        <authorList>
            <person name="Ravin N.V."/>
            <person name="Smolyakov D."/>
            <person name="Markov N.D."/>
            <person name="Beletsky A.V."/>
            <person name="Mardanov A.V."/>
            <person name="Rudenko T.S."/>
            <person name="Grabovich M.Y."/>
        </authorList>
    </citation>
    <scope>NUCLEOTIDE SEQUENCE [LARGE SCALE GENOMIC DNA]</scope>
    <source>
        <strain evidence="4 5">MK1</strain>
    </source>
</reference>
<dbReference type="SUPFAM" id="SSF50685">
    <property type="entry name" value="Barwin-like endoglucanases"/>
    <property type="match status" value="1"/>
</dbReference>
<protein>
    <submittedName>
        <fullName evidence="4">Expansin EXLX1 family cellulose-binding protein</fullName>
    </submittedName>
</protein>
<keyword evidence="1 2" id="KW-0732">Signal</keyword>
<evidence type="ECO:0000256" key="1">
    <source>
        <dbReference type="ARBA" id="ARBA00022729"/>
    </source>
</evidence>
<dbReference type="PANTHER" id="PTHR31836">
    <property type="match status" value="1"/>
</dbReference>
<evidence type="ECO:0000313" key="5">
    <source>
        <dbReference type="Proteomes" id="UP001236657"/>
    </source>
</evidence>
<dbReference type="CDD" id="cd22272">
    <property type="entry name" value="DPBB_EXLX1-like"/>
    <property type="match status" value="1"/>
</dbReference>
<dbReference type="Gene3D" id="2.40.40.10">
    <property type="entry name" value="RlpA-like domain"/>
    <property type="match status" value="1"/>
</dbReference>
<feature type="domain" description="RlpA-like protein double-psi beta-barrel" evidence="3">
    <location>
        <begin position="69"/>
        <end position="123"/>
    </location>
</feature>
<dbReference type="SUPFAM" id="SSF49590">
    <property type="entry name" value="PHL pollen allergen"/>
    <property type="match status" value="1"/>
</dbReference>
<dbReference type="Proteomes" id="UP001236657">
    <property type="component" value="Chromosome"/>
</dbReference>
<evidence type="ECO:0000259" key="3">
    <source>
        <dbReference type="Pfam" id="PF03330"/>
    </source>
</evidence>
<evidence type="ECO:0000256" key="2">
    <source>
        <dbReference type="SAM" id="SignalP"/>
    </source>
</evidence>
<keyword evidence="5" id="KW-1185">Reference proteome</keyword>
<gene>
    <name evidence="4" type="ORF">RCF98_07915</name>
</gene>
<dbReference type="PANTHER" id="PTHR31836:SF21">
    <property type="entry name" value="EXPANSIN-LIKE PROTEIN 7"/>
    <property type="match status" value="1"/>
</dbReference>
<dbReference type="InterPro" id="IPR036908">
    <property type="entry name" value="RlpA-like_sf"/>
</dbReference>
<sequence>MKMTICHYFIRIGFAVMLLVSGSSAYADSSTHTGKGTFYDYTGGGNCSLPVSTTTLTAAMNASDYANSAACGGFIKVTNTDTGLSVTVRVDDQCPECAPGNVDLDQDAFAQIANLATGIIPIRWQYVANDQVGNLKLYVEESSSQWWMAVQVRDHLYPIAKLEARLSGSGNAYTTIARESHNYFVAPSGLGIGPYDFRITDFWGQTIDVPSIPLMPGVELDTGTQFDVYDESAATSTTTSSGAGATDWPILLLLGGLLTRRLQRGR</sequence>
<proteinExistence type="predicted"/>
<dbReference type="Gene3D" id="2.60.40.760">
    <property type="entry name" value="Expansin, cellulose-binding-like domain"/>
    <property type="match status" value="1"/>
</dbReference>
<feature type="signal peptide" evidence="2">
    <location>
        <begin position="1"/>
        <end position="27"/>
    </location>
</feature>
<evidence type="ECO:0000313" key="4">
    <source>
        <dbReference type="EMBL" id="WML92254.1"/>
    </source>
</evidence>
<organism evidence="4 5">
    <name type="scientific">Thiothrix lacustris</name>
    <dbReference type="NCBI Taxonomy" id="525917"/>
    <lineage>
        <taxon>Bacteria</taxon>
        <taxon>Pseudomonadati</taxon>
        <taxon>Pseudomonadota</taxon>
        <taxon>Gammaproteobacteria</taxon>
        <taxon>Thiotrichales</taxon>
        <taxon>Thiotrichaceae</taxon>
        <taxon>Thiothrix</taxon>
    </lineage>
</organism>
<dbReference type="Pfam" id="PF03330">
    <property type="entry name" value="DPBB_1"/>
    <property type="match status" value="1"/>
</dbReference>
<dbReference type="RefSeq" id="WP_308897344.1">
    <property type="nucleotide sequence ID" value="NZ_CP133218.1"/>
</dbReference>
<name>A0ABY9MUB1_9GAMM</name>